<dbReference type="Proteomes" id="UP000442695">
    <property type="component" value="Unassembled WGS sequence"/>
</dbReference>
<dbReference type="AlphaFoldDB" id="A0A0D1M308"/>
<dbReference type="InterPro" id="IPR003593">
    <property type="entry name" value="AAA+_ATPase"/>
</dbReference>
<dbReference type="EMBL" id="LKKS01000027">
    <property type="protein sequence ID" value="KPM67771.1"/>
    <property type="molecule type" value="Genomic_DNA"/>
</dbReference>
<reference evidence="3 4" key="1">
    <citation type="submission" date="2015-10" db="EMBL/GenBank/DDBJ databases">
        <title>Pseudomonas putida clinical strains.</title>
        <authorList>
            <person name="Molina L."/>
            <person name="Udaondo Z."/>
        </authorList>
    </citation>
    <scope>NUCLEOTIDE SEQUENCE [LARGE SCALE GENOMIC DNA]</scope>
    <source>
        <strain evidence="3 4">HB13667</strain>
    </source>
</reference>
<evidence type="ECO:0000313" key="4">
    <source>
        <dbReference type="Proteomes" id="UP000050437"/>
    </source>
</evidence>
<reference evidence="2 5" key="2">
    <citation type="submission" date="2019-12" db="EMBL/GenBank/DDBJ databases">
        <authorList>
            <person name="Woiski C."/>
        </authorList>
    </citation>
    <scope>NUCLEOTIDE SEQUENCE [LARGE SCALE GENOMIC DNA]</scope>
    <source>
        <strain evidence="2 5">BOE100</strain>
    </source>
</reference>
<dbReference type="SMART" id="SM00382">
    <property type="entry name" value="AAA"/>
    <property type="match status" value="1"/>
</dbReference>
<proteinExistence type="predicted"/>
<dbReference type="Pfam" id="PF13401">
    <property type="entry name" value="AAA_22"/>
    <property type="match status" value="1"/>
</dbReference>
<organism evidence="3 4">
    <name type="scientific">Pseudomonas putida</name>
    <name type="common">Arthrobacter siderocapsulatus</name>
    <dbReference type="NCBI Taxonomy" id="303"/>
    <lineage>
        <taxon>Bacteria</taxon>
        <taxon>Pseudomonadati</taxon>
        <taxon>Pseudomonadota</taxon>
        <taxon>Gammaproteobacteria</taxon>
        <taxon>Pseudomonadales</taxon>
        <taxon>Pseudomonadaceae</taxon>
        <taxon>Pseudomonas</taxon>
    </lineage>
</organism>
<accession>A0A0D1M308</accession>
<dbReference type="GO" id="GO:0016887">
    <property type="term" value="F:ATP hydrolysis activity"/>
    <property type="evidence" value="ECO:0007669"/>
    <property type="project" value="InterPro"/>
</dbReference>
<dbReference type="OrthoDB" id="5593847at2"/>
<name>A0A0D1M308_PSEPU</name>
<protein>
    <submittedName>
        <fullName evidence="2">AAA family ATPase</fullName>
    </submittedName>
    <submittedName>
        <fullName evidence="3">Transposase</fullName>
    </submittedName>
</protein>
<dbReference type="PATRIC" id="fig|303.170.peg.876"/>
<evidence type="ECO:0000313" key="5">
    <source>
        <dbReference type="Proteomes" id="UP000442695"/>
    </source>
</evidence>
<dbReference type="InterPro" id="IPR049945">
    <property type="entry name" value="AAA_22"/>
</dbReference>
<dbReference type="SUPFAM" id="SSF52540">
    <property type="entry name" value="P-loop containing nucleoside triphosphate hydrolases"/>
    <property type="match status" value="1"/>
</dbReference>
<evidence type="ECO:0000313" key="3">
    <source>
        <dbReference type="EMBL" id="KPM67771.1"/>
    </source>
</evidence>
<evidence type="ECO:0000259" key="1">
    <source>
        <dbReference type="SMART" id="SM00382"/>
    </source>
</evidence>
<sequence length="482" mass="53554">MSDSSFAPADYNPTGMPQYDGNPLIECLPKILSDVDVVRRIGSAPPRPDNVERALDPKLRGHGINRLKDVVVPFEIHLRLEDLFSQLIRYGYTGRNPLHASSVRHRLPSSAEIKGHGFMSTAETLTLIGLSGMGKTTALNSIAKLYPQVISHSKYKEQIFIETQVVWLKIDCPHDGSLRGFCTAFFSSLDEALGIKKYSGRAATGRSISVMLQNISQLCKTYFIGALIIDEMQHLCSSRGGQDREKLLNFFVQLSNDAGIPLIYVGTNAMLPLFSGVLRNARRAAGMGPITFDRFTEDDPFWAHLVSLLWAYDWTKTPTPLTGEILSKIYDLTQGNTDFLAKLLMLAQRHAIWEGIDSITPAVLQQVYDSQMRLLHKAIEALRSGDPLQIADFEDMMPTKDQVAKMMNYDLARRADRANLSLITQAAIVTPVEHSERAAAKPISKPVVPVANESAPTAHFSEGDDVQTQLEQRGWVDKDSAW</sequence>
<dbReference type="Gene3D" id="3.40.50.300">
    <property type="entry name" value="P-loop containing nucleotide triphosphate hydrolases"/>
    <property type="match status" value="1"/>
</dbReference>
<comment type="caution">
    <text evidence="3">The sequence shown here is derived from an EMBL/GenBank/DDBJ whole genome shotgun (WGS) entry which is preliminary data.</text>
</comment>
<dbReference type="RefSeq" id="WP_016489904.1">
    <property type="nucleotide sequence ID" value="NZ_ABUNEW020000042.1"/>
</dbReference>
<dbReference type="InterPro" id="IPR027417">
    <property type="entry name" value="P-loop_NTPase"/>
</dbReference>
<evidence type="ECO:0000313" key="2">
    <source>
        <dbReference type="EMBL" id="KAF0251550.1"/>
    </source>
</evidence>
<gene>
    <name evidence="2" type="ORF">GN299_28035</name>
    <name evidence="3" type="ORF">HB13667_05360</name>
</gene>
<dbReference type="EMBL" id="WOWR01000057">
    <property type="protein sequence ID" value="KAF0251550.1"/>
    <property type="molecule type" value="Genomic_DNA"/>
</dbReference>
<dbReference type="Proteomes" id="UP000050437">
    <property type="component" value="Unassembled WGS sequence"/>
</dbReference>
<feature type="domain" description="AAA+ ATPase" evidence="1">
    <location>
        <begin position="121"/>
        <end position="291"/>
    </location>
</feature>